<evidence type="ECO:0000313" key="7">
    <source>
        <dbReference type="Proteomes" id="UP000305848"/>
    </source>
</evidence>
<dbReference type="GO" id="GO:0008984">
    <property type="term" value="F:protein-glutamate methylesterase activity"/>
    <property type="evidence" value="ECO:0007669"/>
    <property type="project" value="UniProtKB-EC"/>
</dbReference>
<protein>
    <recommendedName>
        <fullName evidence="2">protein-glutamate methylesterase</fullName>
        <ecNumber evidence="2">3.1.1.61</ecNumber>
    </recommendedName>
</protein>
<keyword evidence="1 4" id="KW-0378">Hydrolase</keyword>
<accession>A0A4U3KYE8</accession>
<dbReference type="Pfam" id="PF01339">
    <property type="entry name" value="CheB_methylest"/>
    <property type="match status" value="1"/>
</dbReference>
<feature type="active site" evidence="4">
    <location>
        <position position="42"/>
    </location>
</feature>
<evidence type="ECO:0000256" key="2">
    <source>
        <dbReference type="ARBA" id="ARBA00039140"/>
    </source>
</evidence>
<name>A0A4U3KYE8_9BACT</name>
<dbReference type="GO" id="GO:0000156">
    <property type="term" value="F:phosphorelay response regulator activity"/>
    <property type="evidence" value="ECO:0007669"/>
    <property type="project" value="InterPro"/>
</dbReference>
<dbReference type="EC" id="3.1.1.61" evidence="2"/>
<dbReference type="PANTHER" id="PTHR42872">
    <property type="entry name" value="PROTEIN-GLUTAMATE METHYLESTERASE/PROTEIN-GLUTAMINE GLUTAMINASE"/>
    <property type="match status" value="1"/>
</dbReference>
<feature type="active site" evidence="4">
    <location>
        <position position="15"/>
    </location>
</feature>
<dbReference type="PANTHER" id="PTHR42872:SF3">
    <property type="entry name" value="PROTEIN-GLUTAMATE METHYLESTERASE_PROTEIN-GLUTAMINE GLUTAMINASE 1"/>
    <property type="match status" value="1"/>
</dbReference>
<evidence type="ECO:0000256" key="3">
    <source>
        <dbReference type="ARBA" id="ARBA00048267"/>
    </source>
</evidence>
<dbReference type="PROSITE" id="PS50122">
    <property type="entry name" value="CHEB"/>
    <property type="match status" value="1"/>
</dbReference>
<comment type="catalytic activity">
    <reaction evidence="3">
        <text>[protein]-L-glutamate 5-O-methyl ester + H2O = L-glutamyl-[protein] + methanol + H(+)</text>
        <dbReference type="Rhea" id="RHEA:23236"/>
        <dbReference type="Rhea" id="RHEA-COMP:10208"/>
        <dbReference type="Rhea" id="RHEA-COMP:10311"/>
        <dbReference type="ChEBI" id="CHEBI:15377"/>
        <dbReference type="ChEBI" id="CHEBI:15378"/>
        <dbReference type="ChEBI" id="CHEBI:17790"/>
        <dbReference type="ChEBI" id="CHEBI:29973"/>
        <dbReference type="ChEBI" id="CHEBI:82795"/>
        <dbReference type="EC" id="3.1.1.61"/>
    </reaction>
</comment>
<evidence type="ECO:0000256" key="1">
    <source>
        <dbReference type="ARBA" id="ARBA00022801"/>
    </source>
</evidence>
<feature type="domain" description="CheB-type methylesterase" evidence="5">
    <location>
        <begin position="3"/>
        <end position="189"/>
    </location>
</feature>
<dbReference type="GO" id="GO:0006935">
    <property type="term" value="P:chemotaxis"/>
    <property type="evidence" value="ECO:0007669"/>
    <property type="project" value="UniProtKB-UniRule"/>
</dbReference>
<dbReference type="Proteomes" id="UP000305848">
    <property type="component" value="Unassembled WGS sequence"/>
</dbReference>
<sequence>MAQDEIKKVFVIGGSSGSFDVLLYLLARLQPLDAAAIVIVLHRKSGYDTALIEVFSYRTGITVKEVDEKEPMLPGFIYVAPANYHLLIEKDYTFSLDVSERINYSRPSIDVCFETAAEAFGQKLFGILLSGSNIDGTHGLETIRQFGGTTIVQNPQTAESPFMPQQAINNGAADYVLEPEGIARFINGE</sequence>
<proteinExistence type="predicted"/>
<keyword evidence="7" id="KW-1185">Reference proteome</keyword>
<dbReference type="RefSeq" id="WP_137262408.1">
    <property type="nucleotide sequence ID" value="NZ_SZQL01000011.1"/>
</dbReference>
<reference evidence="6 7" key="1">
    <citation type="submission" date="2019-05" db="EMBL/GenBank/DDBJ databases">
        <title>Panacibacter sp. strain 17mud1-8 Genome sequencing and assembly.</title>
        <authorList>
            <person name="Chhetri G."/>
        </authorList>
    </citation>
    <scope>NUCLEOTIDE SEQUENCE [LARGE SCALE GENOMIC DNA]</scope>
    <source>
        <strain evidence="6 7">17mud1-8</strain>
    </source>
</reference>
<dbReference type="Gene3D" id="3.40.50.180">
    <property type="entry name" value="Methylesterase CheB, C-terminal domain"/>
    <property type="match status" value="1"/>
</dbReference>
<dbReference type="SUPFAM" id="SSF52738">
    <property type="entry name" value="Methylesterase CheB, C-terminal domain"/>
    <property type="match status" value="1"/>
</dbReference>
<organism evidence="6 7">
    <name type="scientific">Ilyomonas limi</name>
    <dbReference type="NCBI Taxonomy" id="2575867"/>
    <lineage>
        <taxon>Bacteria</taxon>
        <taxon>Pseudomonadati</taxon>
        <taxon>Bacteroidota</taxon>
        <taxon>Chitinophagia</taxon>
        <taxon>Chitinophagales</taxon>
        <taxon>Chitinophagaceae</taxon>
        <taxon>Ilyomonas</taxon>
    </lineage>
</organism>
<dbReference type="GO" id="GO:0005737">
    <property type="term" value="C:cytoplasm"/>
    <property type="evidence" value="ECO:0007669"/>
    <property type="project" value="InterPro"/>
</dbReference>
<evidence type="ECO:0000259" key="5">
    <source>
        <dbReference type="PROSITE" id="PS50122"/>
    </source>
</evidence>
<keyword evidence="4" id="KW-0145">Chemotaxis</keyword>
<gene>
    <name evidence="6" type="ORF">FC093_13910</name>
</gene>
<dbReference type="EMBL" id="SZQL01000011">
    <property type="protein sequence ID" value="TKK67392.1"/>
    <property type="molecule type" value="Genomic_DNA"/>
</dbReference>
<dbReference type="OrthoDB" id="1524092at2"/>
<dbReference type="AlphaFoldDB" id="A0A4U3KYE8"/>
<comment type="caution">
    <text evidence="6">The sequence shown here is derived from an EMBL/GenBank/DDBJ whole genome shotgun (WGS) entry which is preliminary data.</text>
</comment>
<evidence type="ECO:0000256" key="4">
    <source>
        <dbReference type="PROSITE-ProRule" id="PRU00050"/>
    </source>
</evidence>
<evidence type="ECO:0000313" key="6">
    <source>
        <dbReference type="EMBL" id="TKK67392.1"/>
    </source>
</evidence>
<dbReference type="InterPro" id="IPR000673">
    <property type="entry name" value="Sig_transdc_resp-reg_Me-estase"/>
</dbReference>
<dbReference type="InterPro" id="IPR035909">
    <property type="entry name" value="CheB_C"/>
</dbReference>
<feature type="active site" evidence="4">
    <location>
        <position position="135"/>
    </location>
</feature>
<dbReference type="CDD" id="cd16433">
    <property type="entry name" value="CheB"/>
    <property type="match status" value="1"/>
</dbReference>